<evidence type="ECO:0000256" key="1">
    <source>
        <dbReference type="ARBA" id="ARBA00004141"/>
    </source>
</evidence>
<evidence type="ECO:0000256" key="5">
    <source>
        <dbReference type="SAM" id="MobiDB-lite"/>
    </source>
</evidence>
<evidence type="ECO:0000256" key="4">
    <source>
        <dbReference type="ARBA" id="ARBA00023136"/>
    </source>
</evidence>
<sequence>MTLDQYYYVALHDTKSRDDDQVVSRKLNSPNTILVVGQLWLWVIDENQSTGFVDIVFENMAFRENNGTFQRPKSVESMMEFMLGIQTELFIKDLNHIDSKSALDVFREHIRDMANGESGLYTDFVQSLKDEKSSANGNSPATQYHNILQEAELLREIKDIRDELNILIALAVDQETVWKQLFQLEDLDNRQFHACTPSLIKEDLEDMASEAKTVQESLDSLLDLKQKQASIKEAETGRKQAEDTGKQANTIMVFTVVTIIFLPLSFLSSLFALNVSDFPHQGDAVLFQGWWIFPIIFGCSAAVSLPLVWVAFDVNSIIQWHTNLRTRKPWRNWKGGLQRAIRGLKGRAQGTYSPTHQVHSNTSGDVLPK</sequence>
<feature type="transmembrane region" description="Helical" evidence="6">
    <location>
        <begin position="291"/>
        <end position="312"/>
    </location>
</feature>
<dbReference type="Proteomes" id="UP000244073">
    <property type="component" value="Unassembled WGS sequence"/>
</dbReference>
<dbReference type="OrthoDB" id="341259at2759"/>
<reference evidence="7 8" key="1">
    <citation type="journal article" date="2018" name="Proc. Natl. Acad. Sci. U.S.A.">
        <title>Linking secondary metabolites to gene clusters through genome sequencing of six diverse Aspergillus species.</title>
        <authorList>
            <person name="Kaerboelling I."/>
            <person name="Vesth T.C."/>
            <person name="Frisvad J.C."/>
            <person name="Nybo J.L."/>
            <person name="Theobald S."/>
            <person name="Kuo A."/>
            <person name="Bowyer P."/>
            <person name="Matsuda Y."/>
            <person name="Mondo S."/>
            <person name="Lyhne E.K."/>
            <person name="Kogle M.E."/>
            <person name="Clum A."/>
            <person name="Lipzen A."/>
            <person name="Salamov A."/>
            <person name="Ngan C.Y."/>
            <person name="Daum C."/>
            <person name="Chiniquy J."/>
            <person name="Barry K."/>
            <person name="LaButti K."/>
            <person name="Haridas S."/>
            <person name="Simmons B.A."/>
            <person name="Magnuson J.K."/>
            <person name="Mortensen U.H."/>
            <person name="Larsen T.O."/>
            <person name="Grigoriev I.V."/>
            <person name="Baker S.E."/>
            <person name="Andersen M.R."/>
        </authorList>
    </citation>
    <scope>NUCLEOTIDE SEQUENCE [LARGE SCALE GENOMIC DNA]</scope>
    <source>
        <strain evidence="7 8">IBT 24754</strain>
    </source>
</reference>
<feature type="compositionally biased region" description="Polar residues" evidence="5">
    <location>
        <begin position="350"/>
        <end position="369"/>
    </location>
</feature>
<evidence type="ECO:0000313" key="8">
    <source>
        <dbReference type="Proteomes" id="UP000244073"/>
    </source>
</evidence>
<evidence type="ECO:0000256" key="2">
    <source>
        <dbReference type="ARBA" id="ARBA00022692"/>
    </source>
</evidence>
<keyword evidence="3 6" id="KW-1133">Transmembrane helix</keyword>
<keyword evidence="4 6" id="KW-0472">Membrane</keyword>
<dbReference type="PANTHER" id="PTHR47685">
    <property type="entry name" value="MAGNESIUM TRANSPORT PROTEIN CORA"/>
    <property type="match status" value="1"/>
</dbReference>
<dbReference type="PANTHER" id="PTHR47685:SF1">
    <property type="entry name" value="MAGNESIUM TRANSPORT PROTEIN CORA"/>
    <property type="match status" value="1"/>
</dbReference>
<protein>
    <submittedName>
        <fullName evidence="7">Uncharacterized protein</fullName>
    </submittedName>
</protein>
<proteinExistence type="predicted"/>
<organism evidence="7 8">
    <name type="scientific">Aspergillus ochraceoroseus IBT 24754</name>
    <dbReference type="NCBI Taxonomy" id="1392256"/>
    <lineage>
        <taxon>Eukaryota</taxon>
        <taxon>Fungi</taxon>
        <taxon>Dikarya</taxon>
        <taxon>Ascomycota</taxon>
        <taxon>Pezizomycotina</taxon>
        <taxon>Eurotiomycetes</taxon>
        <taxon>Eurotiomycetidae</taxon>
        <taxon>Eurotiales</taxon>
        <taxon>Aspergillaceae</taxon>
        <taxon>Aspergillus</taxon>
        <taxon>Aspergillus subgen. Nidulantes</taxon>
    </lineage>
</organism>
<dbReference type="Gene3D" id="1.20.58.340">
    <property type="entry name" value="Magnesium transport protein CorA, transmembrane region"/>
    <property type="match status" value="1"/>
</dbReference>
<dbReference type="EMBL" id="MSFN02000001">
    <property type="protein sequence ID" value="PTU24414.1"/>
    <property type="molecule type" value="Genomic_DNA"/>
</dbReference>
<evidence type="ECO:0000313" key="7">
    <source>
        <dbReference type="EMBL" id="PTU24414.1"/>
    </source>
</evidence>
<dbReference type="SUPFAM" id="SSF144083">
    <property type="entry name" value="Magnesium transport protein CorA, transmembrane region"/>
    <property type="match status" value="1"/>
</dbReference>
<dbReference type="InterPro" id="IPR045863">
    <property type="entry name" value="CorA_TM1_TM2"/>
</dbReference>
<name>A0A2T5M7B5_9EURO</name>
<comment type="caution">
    <text evidence="7">The sequence shown here is derived from an EMBL/GenBank/DDBJ whole genome shotgun (WGS) entry which is preliminary data.</text>
</comment>
<feature type="region of interest" description="Disordered" evidence="5">
    <location>
        <begin position="349"/>
        <end position="369"/>
    </location>
</feature>
<evidence type="ECO:0000256" key="3">
    <source>
        <dbReference type="ARBA" id="ARBA00022989"/>
    </source>
</evidence>
<evidence type="ECO:0000256" key="6">
    <source>
        <dbReference type="SAM" id="Phobius"/>
    </source>
</evidence>
<dbReference type="GO" id="GO:0016020">
    <property type="term" value="C:membrane"/>
    <property type="evidence" value="ECO:0007669"/>
    <property type="project" value="UniProtKB-SubCell"/>
</dbReference>
<dbReference type="InterPro" id="IPR050829">
    <property type="entry name" value="CorA_MIT"/>
</dbReference>
<gene>
    <name evidence="7" type="ORF">P175DRAFT_034708</name>
</gene>
<dbReference type="AlphaFoldDB" id="A0A2T5M7B5"/>
<dbReference type="GO" id="GO:0046873">
    <property type="term" value="F:metal ion transmembrane transporter activity"/>
    <property type="evidence" value="ECO:0007669"/>
    <property type="project" value="InterPro"/>
</dbReference>
<dbReference type="VEuPathDB" id="FungiDB:P175DRAFT_034708"/>
<dbReference type="GeneID" id="63809791"/>
<comment type="subcellular location">
    <subcellularLocation>
        <location evidence="1">Membrane</location>
        <topology evidence="1">Multi-pass membrane protein</topology>
    </subcellularLocation>
</comment>
<feature type="transmembrane region" description="Helical" evidence="6">
    <location>
        <begin position="248"/>
        <end position="271"/>
    </location>
</feature>
<accession>A0A2T5M7B5</accession>
<dbReference type="InterPro" id="IPR002523">
    <property type="entry name" value="MgTranspt_CorA/ZnTranspt_ZntB"/>
</dbReference>
<dbReference type="Pfam" id="PF01544">
    <property type="entry name" value="CorA"/>
    <property type="match status" value="1"/>
</dbReference>
<dbReference type="RefSeq" id="XP_040755806.1">
    <property type="nucleotide sequence ID" value="XM_040892909.1"/>
</dbReference>
<keyword evidence="2 6" id="KW-0812">Transmembrane</keyword>